<feature type="transmembrane region" description="Helical" evidence="8">
    <location>
        <begin position="585"/>
        <end position="605"/>
    </location>
</feature>
<keyword evidence="11" id="KW-1185">Reference proteome</keyword>
<proteinExistence type="predicted"/>
<keyword evidence="5 8" id="KW-0812">Transmembrane</keyword>
<dbReference type="HOGENOM" id="CLU_019200_0_1_1"/>
<name>M1VEV7_CYAM1</name>
<keyword evidence="3" id="KW-0328">Glycosyltransferase</keyword>
<evidence type="ECO:0000256" key="2">
    <source>
        <dbReference type="ARBA" id="ARBA00022475"/>
    </source>
</evidence>
<dbReference type="GO" id="GO:0016763">
    <property type="term" value="F:pentosyltransferase activity"/>
    <property type="evidence" value="ECO:0007669"/>
    <property type="project" value="TreeGrafter"/>
</dbReference>
<dbReference type="Pfam" id="PF13231">
    <property type="entry name" value="PMT_2"/>
    <property type="match status" value="1"/>
</dbReference>
<feature type="transmembrane region" description="Helical" evidence="8">
    <location>
        <begin position="222"/>
        <end position="242"/>
    </location>
</feature>
<keyword evidence="6 8" id="KW-1133">Transmembrane helix</keyword>
<dbReference type="Proteomes" id="UP000007014">
    <property type="component" value="Chromosome 15"/>
</dbReference>
<feature type="transmembrane region" description="Helical" evidence="8">
    <location>
        <begin position="277"/>
        <end position="297"/>
    </location>
</feature>
<feature type="transmembrane region" description="Helical" evidence="8">
    <location>
        <begin position="558"/>
        <end position="579"/>
    </location>
</feature>
<dbReference type="OMA" id="RIWIRTS"/>
<gene>
    <name evidence="10" type="ORF">CYME_CMO096C</name>
</gene>
<keyword evidence="4" id="KW-0808">Transferase</keyword>
<sequence length="799" mass="88826">MTNSDHISLFNFAGRQVPTLSCFLGPRERMSQNQRPQRTAFVASYAGPRGSAAAVPQRRNAEERILVCRIKQASCTVNTHLHRKAPTQLLSVESARWPGGMLFSKRQQRHQRQRKRALALCAEAPHPGKPQLLVQRAAAFAGQAAVLGLLCYLQFLLGNGSFSIMDNTEPKFAVCAKNMLRTGNWLIPQWNGRVRFDKPPLVYWLQAVAYRLFGFTESATRLPTALAACAVTLMVYCFSVGASSDNMRKRQFKGLISAAAFACSLYAVGWARSGVSDMVLCACITACLGCFAAAYISETKATRFAWYIGMFAAAALALLTKGPLGVALPALIVNVFLVLVGQWRAVVLHEIPWTRGVLLAAAIGLPWYMLIIRAYGLTYIKAFFGYHNLARLTSAVNAHSGPWYYYLACLLLGFLPWVAALPVALVAAYRRSGFAAASRKSSRREQIPLFITTWFLLTISFFSCIRTKLFSYILPAIPAAALLIGEYFSGVDPRKPADCGRAERLITALAVIIIMAAMALLCLRLESLIIGSSGGAGDPWILRVCLEQVRAQKLVWRGVAPWVLGIVGVLVTCSISRWYRYLPTAMAASFMLFQCMFLLPAIRVWDRAHQQPLRELAQCVRSLRERSEADLRTDRVYMMVFGWCDGVPEGQPSVVWYSDFDGWHFAERPEETLADIVLMARRDDRAERVCLVSRPAADVAPNYASLWSACCDGIAEDDLRDAKDVLILADTSIWRTIPGQLPDTKVIERRGPFALYRVPPRAALRAVQAIRNRGGTYAFQRDRLDLKSMEPASNMKEYP</sequence>
<protein>
    <recommendedName>
        <fullName evidence="9">Glycosyltransferase RgtA/B/C/D-like domain-containing protein</fullName>
    </recommendedName>
</protein>
<feature type="transmembrane region" description="Helical" evidence="8">
    <location>
        <begin position="304"/>
        <end position="320"/>
    </location>
</feature>
<evidence type="ECO:0000256" key="1">
    <source>
        <dbReference type="ARBA" id="ARBA00004651"/>
    </source>
</evidence>
<feature type="transmembrane region" description="Helical" evidence="8">
    <location>
        <begin position="254"/>
        <end position="271"/>
    </location>
</feature>
<dbReference type="OrthoDB" id="2020778at2759"/>
<dbReference type="AlphaFoldDB" id="M1VEV7"/>
<dbReference type="InterPro" id="IPR050297">
    <property type="entry name" value="LipidA_mod_glycosyltrf_83"/>
</dbReference>
<feature type="transmembrane region" description="Helical" evidence="8">
    <location>
        <begin position="326"/>
        <end position="345"/>
    </location>
</feature>
<dbReference type="RefSeq" id="XP_005537508.1">
    <property type="nucleotide sequence ID" value="XM_005537451.1"/>
</dbReference>
<dbReference type="GeneID" id="16995560"/>
<organism evidence="10 11">
    <name type="scientific">Cyanidioschyzon merolae (strain NIES-3377 / 10D)</name>
    <name type="common">Unicellular red alga</name>
    <dbReference type="NCBI Taxonomy" id="280699"/>
    <lineage>
        <taxon>Eukaryota</taxon>
        <taxon>Rhodophyta</taxon>
        <taxon>Bangiophyceae</taxon>
        <taxon>Cyanidiales</taxon>
        <taxon>Cyanidiaceae</taxon>
        <taxon>Cyanidioschyzon</taxon>
    </lineage>
</organism>
<accession>M1VEV7</accession>
<dbReference type="STRING" id="280699.M1VEV7"/>
<dbReference type="InterPro" id="IPR038731">
    <property type="entry name" value="RgtA/B/C-like"/>
</dbReference>
<evidence type="ECO:0000256" key="6">
    <source>
        <dbReference type="ARBA" id="ARBA00022989"/>
    </source>
</evidence>
<reference evidence="10 11" key="1">
    <citation type="journal article" date="2004" name="Nature">
        <title>Genome sequence of the ultrasmall unicellular red alga Cyanidioschyzon merolae 10D.</title>
        <authorList>
            <person name="Matsuzaki M."/>
            <person name="Misumi O."/>
            <person name="Shin-i T."/>
            <person name="Maruyama S."/>
            <person name="Takahara M."/>
            <person name="Miyagishima S."/>
            <person name="Mori T."/>
            <person name="Nishida K."/>
            <person name="Yagisawa F."/>
            <person name="Nishida K."/>
            <person name="Yoshida Y."/>
            <person name="Nishimura Y."/>
            <person name="Nakao S."/>
            <person name="Kobayashi T."/>
            <person name="Momoyama Y."/>
            <person name="Higashiyama T."/>
            <person name="Minoda A."/>
            <person name="Sano M."/>
            <person name="Nomoto H."/>
            <person name="Oishi K."/>
            <person name="Hayashi H."/>
            <person name="Ohta F."/>
            <person name="Nishizaka S."/>
            <person name="Haga S."/>
            <person name="Miura S."/>
            <person name="Morishita T."/>
            <person name="Kabeya Y."/>
            <person name="Terasawa K."/>
            <person name="Suzuki Y."/>
            <person name="Ishii Y."/>
            <person name="Asakawa S."/>
            <person name="Takano H."/>
            <person name="Ohta N."/>
            <person name="Kuroiwa H."/>
            <person name="Tanaka K."/>
            <person name="Shimizu N."/>
            <person name="Sugano S."/>
            <person name="Sato N."/>
            <person name="Nozaki H."/>
            <person name="Ogasawara N."/>
            <person name="Kohara Y."/>
            <person name="Kuroiwa T."/>
        </authorList>
    </citation>
    <scope>NUCLEOTIDE SEQUENCE [LARGE SCALE GENOMIC DNA]</scope>
    <source>
        <strain evidence="10 11">10D</strain>
    </source>
</reference>
<evidence type="ECO:0000313" key="11">
    <source>
        <dbReference type="Proteomes" id="UP000007014"/>
    </source>
</evidence>
<dbReference type="PANTHER" id="PTHR33908">
    <property type="entry name" value="MANNOSYLTRANSFERASE YKCB-RELATED"/>
    <property type="match status" value="1"/>
</dbReference>
<dbReference type="eggNOG" id="ENOG502S7W3">
    <property type="taxonomic scope" value="Eukaryota"/>
</dbReference>
<feature type="transmembrane region" description="Helical" evidence="8">
    <location>
        <begin position="403"/>
        <end position="426"/>
    </location>
</feature>
<dbReference type="GO" id="GO:0010041">
    <property type="term" value="P:response to iron(III) ion"/>
    <property type="evidence" value="ECO:0007669"/>
    <property type="project" value="TreeGrafter"/>
</dbReference>
<evidence type="ECO:0000256" key="7">
    <source>
        <dbReference type="ARBA" id="ARBA00023136"/>
    </source>
</evidence>
<reference evidence="10 11" key="2">
    <citation type="journal article" date="2007" name="BMC Biol.">
        <title>A 100%-complete sequence reveals unusually simple genomic features in the hot-spring red alga Cyanidioschyzon merolae.</title>
        <authorList>
            <person name="Nozaki H."/>
            <person name="Takano H."/>
            <person name="Misumi O."/>
            <person name="Terasawa K."/>
            <person name="Matsuzaki M."/>
            <person name="Maruyama S."/>
            <person name="Nishida K."/>
            <person name="Yagisawa F."/>
            <person name="Yoshida Y."/>
            <person name="Fujiwara T."/>
            <person name="Takio S."/>
            <person name="Tamura K."/>
            <person name="Chung S.J."/>
            <person name="Nakamura S."/>
            <person name="Kuroiwa H."/>
            <person name="Tanaka K."/>
            <person name="Sato N."/>
            <person name="Kuroiwa T."/>
        </authorList>
    </citation>
    <scope>NUCLEOTIDE SEQUENCE [LARGE SCALE GENOMIC DNA]</scope>
    <source>
        <strain evidence="10 11">10D</strain>
    </source>
</reference>
<evidence type="ECO:0000313" key="10">
    <source>
        <dbReference type="EMBL" id="BAM81472.1"/>
    </source>
</evidence>
<keyword evidence="2" id="KW-1003">Cell membrane</keyword>
<dbReference type="GO" id="GO:0005886">
    <property type="term" value="C:plasma membrane"/>
    <property type="evidence" value="ECO:0007669"/>
    <property type="project" value="UniProtKB-SubCell"/>
</dbReference>
<dbReference type="Gramene" id="CMO096CT">
    <property type="protein sequence ID" value="CMO096CT"/>
    <property type="gene ID" value="CMO096C"/>
</dbReference>
<feature type="transmembrane region" description="Helical" evidence="8">
    <location>
        <begin position="502"/>
        <end position="521"/>
    </location>
</feature>
<evidence type="ECO:0000256" key="3">
    <source>
        <dbReference type="ARBA" id="ARBA00022676"/>
    </source>
</evidence>
<feature type="transmembrane region" description="Helical" evidence="8">
    <location>
        <begin position="447"/>
        <end position="463"/>
    </location>
</feature>
<evidence type="ECO:0000256" key="8">
    <source>
        <dbReference type="SAM" id="Phobius"/>
    </source>
</evidence>
<feature type="transmembrane region" description="Helical" evidence="8">
    <location>
        <begin position="469"/>
        <end position="490"/>
    </location>
</feature>
<evidence type="ECO:0000256" key="4">
    <source>
        <dbReference type="ARBA" id="ARBA00022679"/>
    </source>
</evidence>
<evidence type="ECO:0000259" key="9">
    <source>
        <dbReference type="Pfam" id="PF13231"/>
    </source>
</evidence>
<evidence type="ECO:0000256" key="5">
    <source>
        <dbReference type="ARBA" id="ARBA00022692"/>
    </source>
</evidence>
<comment type="subcellular location">
    <subcellularLocation>
        <location evidence="1">Cell membrane</location>
        <topology evidence="1">Multi-pass membrane protein</topology>
    </subcellularLocation>
</comment>
<feature type="domain" description="Glycosyltransferase RgtA/B/C/D-like" evidence="9">
    <location>
        <begin position="197"/>
        <end position="368"/>
    </location>
</feature>
<dbReference type="EMBL" id="AP006497">
    <property type="protein sequence ID" value="BAM81472.1"/>
    <property type="molecule type" value="Genomic_DNA"/>
</dbReference>
<dbReference type="GO" id="GO:0008610">
    <property type="term" value="P:lipid biosynthetic process"/>
    <property type="evidence" value="ECO:0007669"/>
    <property type="project" value="UniProtKB-ARBA"/>
</dbReference>
<feature type="transmembrane region" description="Helical" evidence="8">
    <location>
        <begin position="357"/>
        <end position="383"/>
    </location>
</feature>
<dbReference type="KEGG" id="cme:CYME_CMO096C"/>
<dbReference type="PANTHER" id="PTHR33908:SF3">
    <property type="entry name" value="UNDECAPRENYL PHOSPHATE-ALPHA-4-AMINO-4-DEOXY-L-ARABINOSE ARABINOSYL TRANSFERASE"/>
    <property type="match status" value="1"/>
</dbReference>
<keyword evidence="7 8" id="KW-0472">Membrane</keyword>